<proteinExistence type="predicted"/>
<gene>
    <name evidence="3" type="ORF">ACFOZ8_05300</name>
</gene>
<feature type="chain" id="PRO_5046870862" evidence="1">
    <location>
        <begin position="24"/>
        <end position="1062"/>
    </location>
</feature>
<dbReference type="SMART" id="SM00060">
    <property type="entry name" value="FN3"/>
    <property type="match status" value="4"/>
</dbReference>
<dbReference type="RefSeq" id="WP_377717762.1">
    <property type="nucleotide sequence ID" value="NZ_JBHSAM010000014.1"/>
</dbReference>
<evidence type="ECO:0000259" key="2">
    <source>
        <dbReference type="PROSITE" id="PS50853"/>
    </source>
</evidence>
<feature type="domain" description="Fibronectin type-III" evidence="2">
    <location>
        <begin position="676"/>
        <end position="763"/>
    </location>
</feature>
<dbReference type="PANTHER" id="PTHR46957">
    <property type="entry name" value="CYTOKINE RECEPTOR"/>
    <property type="match status" value="1"/>
</dbReference>
<dbReference type="EMBL" id="JBHSAM010000014">
    <property type="protein sequence ID" value="MFC4099071.1"/>
    <property type="molecule type" value="Genomic_DNA"/>
</dbReference>
<dbReference type="InterPro" id="IPR003961">
    <property type="entry name" value="FN3_dom"/>
</dbReference>
<sequence>MKKVRFCLVFFLLLLLIPQHAFAGSPPNDSISGLDARIYGDSVQQYPNEEEVFAGKKFEITALVTFAGDEPHELARVEAEVDGVKTTLTYYGIYDSRDCHIYNCRAWKGSFDMGALAKGEKKLIIRAVELNGESTERAIPFYYHEAPTLQIEEPADYTAALPYVKAKASCIDDRGFVCRVKVESTERIDTYQSPISSTPYFRQIDTDISLEKNAKYLKFTALDSIGRSVVQYRRVFPELISSHIDTLASFQNGLVLDAQPSLNRALSYNAALKKLELHDLAAGTKTVLPTAFSEIPSAYLTPHGAIYEYKPAGASGYELAEWRDGSLVDLGGVNASSLKVKGSYAIFTKYVDATQGNQLFLRNLVTAVNETIGSAAYVTPEETNLADNGTVVFSLTQPGNRNVMLYSGGILKKLTQDTSLTNGRAITDGSNVLFLKGENLVEGSHGTLMLVKSDGSASELAARVDHFVMNDGWIAYRSISPDDASLLRVVSPDGVQQPVTQQTTFMDVIAVGSNGDVMFGTAHYYLDYQKDLYISRLEDGIRTETRLSTTNITPFWDQDSWYGRIGNSLVMYRVPEDGEAPTWPAGSRVTVEGDVWSWPAAQDNVGVDQYRIHINGQIVAELPGNTLTYTADWGALSRFGSGSIYLSAVDAAGNDSLTFSNFLNITDNIGNFPPYAPGSLQTTAVTENSVSLAWTYPAGEPIPEKYAIFMNKYLVAEVPGDTTSYTVQNLPAETDFTFRVEAGNAYGYTTSGPTATVRTTLDAELPTWPAGSTLQAVYLNQYDGINIQLSWPAAEDNQVVTKYKIYMNGMAAYEVDAKARTYPIYRLEPETTYTFKVEARDAVGNWSTTGPTLVFTTRSYDMTPPTWPAGSKATSGGTTTQIALISWTAAADNVGVARYRIIHGTTELASVDANTRTRGIEGLTPNTTYVLKVEACDGAGNCTTDGPSVTVTTLKTDGTPGTPTDTFAPTWPSGSQATSGGTTTAIALISWTAAADDVGVTGYRIINGTAVVAETDGNTRTKGITGLNSARTYTFTIEARDAAGNWSSGGPSVTVTTLPRAE</sequence>
<keyword evidence="1" id="KW-0732">Signal</keyword>
<feature type="signal peptide" evidence="1">
    <location>
        <begin position="1"/>
        <end position="23"/>
    </location>
</feature>
<organism evidence="3 4">
    <name type="scientific">Paenibacillus xanthanilyticus</name>
    <dbReference type="NCBI Taxonomy" id="1783531"/>
    <lineage>
        <taxon>Bacteria</taxon>
        <taxon>Bacillati</taxon>
        <taxon>Bacillota</taxon>
        <taxon>Bacilli</taxon>
        <taxon>Bacillales</taxon>
        <taxon>Paenibacillaceae</taxon>
        <taxon>Paenibacillus</taxon>
    </lineage>
</organism>
<dbReference type="InterPro" id="IPR036116">
    <property type="entry name" value="FN3_sf"/>
</dbReference>
<feature type="domain" description="Fibronectin type-III" evidence="2">
    <location>
        <begin position="968"/>
        <end position="1060"/>
    </location>
</feature>
<dbReference type="PANTHER" id="PTHR46957:SF3">
    <property type="entry name" value="CYTOKINE RECEPTOR"/>
    <property type="match status" value="1"/>
</dbReference>
<keyword evidence="4" id="KW-1185">Reference proteome</keyword>
<dbReference type="PROSITE" id="PS50853">
    <property type="entry name" value="FN3"/>
    <property type="match status" value="4"/>
</dbReference>
<dbReference type="InterPro" id="IPR050713">
    <property type="entry name" value="RTP_Phos/Ushers"/>
</dbReference>
<protein>
    <submittedName>
        <fullName evidence="3">Fibronectin type III domain-containing protein</fullName>
    </submittedName>
</protein>
<comment type="caution">
    <text evidence="3">The sequence shown here is derived from an EMBL/GenBank/DDBJ whole genome shotgun (WGS) entry which is preliminary data.</text>
</comment>
<feature type="domain" description="Fibronectin type-III" evidence="2">
    <location>
        <begin position="770"/>
        <end position="860"/>
    </location>
</feature>
<dbReference type="Pfam" id="PF00041">
    <property type="entry name" value="fn3"/>
    <property type="match status" value="3"/>
</dbReference>
<dbReference type="Gene3D" id="2.60.40.10">
    <property type="entry name" value="Immunoglobulins"/>
    <property type="match status" value="4"/>
</dbReference>
<dbReference type="InterPro" id="IPR013783">
    <property type="entry name" value="Ig-like_fold"/>
</dbReference>
<dbReference type="CDD" id="cd00063">
    <property type="entry name" value="FN3"/>
    <property type="match status" value="4"/>
</dbReference>
<accession>A0ABV8JXW9</accession>
<name>A0ABV8JXW9_9BACL</name>
<evidence type="ECO:0000256" key="1">
    <source>
        <dbReference type="SAM" id="SignalP"/>
    </source>
</evidence>
<feature type="domain" description="Fibronectin type-III" evidence="2">
    <location>
        <begin position="864"/>
        <end position="959"/>
    </location>
</feature>
<evidence type="ECO:0000313" key="3">
    <source>
        <dbReference type="EMBL" id="MFC4099071.1"/>
    </source>
</evidence>
<dbReference type="SUPFAM" id="SSF49265">
    <property type="entry name" value="Fibronectin type III"/>
    <property type="match status" value="2"/>
</dbReference>
<dbReference type="Proteomes" id="UP001595715">
    <property type="component" value="Unassembled WGS sequence"/>
</dbReference>
<evidence type="ECO:0000313" key="4">
    <source>
        <dbReference type="Proteomes" id="UP001595715"/>
    </source>
</evidence>
<reference evidence="4" key="1">
    <citation type="journal article" date="2019" name="Int. J. Syst. Evol. Microbiol.">
        <title>The Global Catalogue of Microorganisms (GCM) 10K type strain sequencing project: providing services to taxonomists for standard genome sequencing and annotation.</title>
        <authorList>
            <consortium name="The Broad Institute Genomics Platform"/>
            <consortium name="The Broad Institute Genome Sequencing Center for Infectious Disease"/>
            <person name="Wu L."/>
            <person name="Ma J."/>
        </authorList>
    </citation>
    <scope>NUCLEOTIDE SEQUENCE [LARGE SCALE GENOMIC DNA]</scope>
    <source>
        <strain evidence="4">IBRC-M 10987</strain>
    </source>
</reference>